<organism evidence="2 3">
    <name type="scientific">Prorocentrum cordatum</name>
    <dbReference type="NCBI Taxonomy" id="2364126"/>
    <lineage>
        <taxon>Eukaryota</taxon>
        <taxon>Sar</taxon>
        <taxon>Alveolata</taxon>
        <taxon>Dinophyceae</taxon>
        <taxon>Prorocentrales</taxon>
        <taxon>Prorocentraceae</taxon>
        <taxon>Prorocentrum</taxon>
    </lineage>
</organism>
<reference evidence="2" key="1">
    <citation type="submission" date="2023-10" db="EMBL/GenBank/DDBJ databases">
        <authorList>
            <person name="Chen Y."/>
            <person name="Shah S."/>
            <person name="Dougan E. K."/>
            <person name="Thang M."/>
            <person name="Chan C."/>
        </authorList>
    </citation>
    <scope>NUCLEOTIDE SEQUENCE [LARGE SCALE GENOMIC DNA]</scope>
</reference>
<gene>
    <name evidence="2" type="ORF">PCOR1329_LOCUS79536</name>
</gene>
<evidence type="ECO:0000256" key="1">
    <source>
        <dbReference type="SAM" id="MobiDB-lite"/>
    </source>
</evidence>
<dbReference type="Proteomes" id="UP001189429">
    <property type="component" value="Unassembled WGS sequence"/>
</dbReference>
<sequence>MEVVVEDSGGLPAGSVLTVHAGGFQGQAAIEPNAVVRLPCVSGAEDVRVELTSQVGTKCVKLTPGKEVYSVLIQPADEQNYGHEATLQLQMRDLSGRAAQQPNGQYAASGGTVVEGRPTSPKRKLQTALSMRNYLDDHNVLAQMQELLQDVIAHRPGDPLDFMIGRLEEACKGSDELA</sequence>
<dbReference type="CDD" id="cd22961">
    <property type="entry name" value="DD_TEX55-like"/>
    <property type="match status" value="1"/>
</dbReference>
<evidence type="ECO:0000313" key="2">
    <source>
        <dbReference type="EMBL" id="CAK0903151.1"/>
    </source>
</evidence>
<proteinExistence type="predicted"/>
<dbReference type="EMBL" id="CAUYUJ010021171">
    <property type="protein sequence ID" value="CAK0903151.1"/>
    <property type="molecule type" value="Genomic_DNA"/>
</dbReference>
<evidence type="ECO:0000313" key="3">
    <source>
        <dbReference type="Proteomes" id="UP001189429"/>
    </source>
</evidence>
<feature type="region of interest" description="Disordered" evidence="1">
    <location>
        <begin position="100"/>
        <end position="122"/>
    </location>
</feature>
<protein>
    <submittedName>
        <fullName evidence="2">Uncharacterized protein</fullName>
    </submittedName>
</protein>
<keyword evidence="3" id="KW-1185">Reference proteome</keyword>
<accession>A0ABN9XXY5</accession>
<comment type="caution">
    <text evidence="2">The sequence shown here is derived from an EMBL/GenBank/DDBJ whole genome shotgun (WGS) entry which is preliminary data.</text>
</comment>
<name>A0ABN9XXY5_9DINO</name>